<dbReference type="GO" id="GO:0004020">
    <property type="term" value="F:adenylylsulfate kinase activity"/>
    <property type="evidence" value="ECO:0007669"/>
    <property type="project" value="UniProtKB-EC"/>
</dbReference>
<keyword evidence="3 6" id="KW-0808">Transferase</keyword>
<feature type="domain" description="APS kinase" evidence="8">
    <location>
        <begin position="10"/>
        <end position="157"/>
    </location>
</feature>
<protein>
    <recommendedName>
        <fullName evidence="2 6">Adenylyl-sulfate kinase</fullName>
        <ecNumber evidence="2 6">2.7.1.25</ecNumber>
    </recommendedName>
    <alternativeName>
        <fullName evidence="6">APS kinase</fullName>
    </alternativeName>
    <alternativeName>
        <fullName evidence="6">ATP adenosine-5'-phosphosulfate 3'-phosphotransferase</fullName>
    </alternativeName>
    <alternativeName>
        <fullName evidence="6">Adenosine-5'-phosphosulfate kinase</fullName>
    </alternativeName>
</protein>
<dbReference type="InterPro" id="IPR059117">
    <property type="entry name" value="APS_kinase_dom"/>
</dbReference>
<dbReference type="NCBIfam" id="TIGR00455">
    <property type="entry name" value="apsK"/>
    <property type="match status" value="1"/>
</dbReference>
<keyword evidence="10" id="KW-1185">Reference proteome</keyword>
<dbReference type="EMBL" id="CP089983">
    <property type="protein sequence ID" value="WXB07760.1"/>
    <property type="molecule type" value="Genomic_DNA"/>
</dbReference>
<sequence length="198" mass="21264">MSGTQTSKNGAVVWFTGLSGAGKSTLAEALLPRLRAAGKKVELLDGDIVRTHLSKGLGYSREDRDINVDRIAFVAHLLARNGVNVLVAAISPYRAARDRARATIGSFVEVHVAPPVDECIKRDVKGLYQKALAGEIPQFTGVNDPYEHPLSAELTLDTSTISVEKALSQILITLRELGYLEESEWARAEAPGDAASPS</sequence>
<keyword evidence="4 6" id="KW-0547">Nucleotide-binding</keyword>
<feature type="active site" description="Phosphoserine intermediate" evidence="6">
    <location>
        <position position="91"/>
    </location>
</feature>
<keyword evidence="5 6" id="KW-0067">ATP-binding</keyword>
<dbReference type="CDD" id="cd02027">
    <property type="entry name" value="APSK"/>
    <property type="match status" value="1"/>
</dbReference>
<dbReference type="Proteomes" id="UP001374803">
    <property type="component" value="Chromosome"/>
</dbReference>
<keyword evidence="6 7" id="KW-0418">Kinase</keyword>
<evidence type="ECO:0000256" key="2">
    <source>
        <dbReference type="ARBA" id="ARBA00012121"/>
    </source>
</evidence>
<evidence type="ECO:0000256" key="6">
    <source>
        <dbReference type="HAMAP-Rule" id="MF_00065"/>
    </source>
</evidence>
<evidence type="ECO:0000256" key="3">
    <source>
        <dbReference type="ARBA" id="ARBA00022679"/>
    </source>
</evidence>
<comment type="similarity">
    <text evidence="6 7">Belongs to the APS kinase family.</text>
</comment>
<dbReference type="HAMAP" id="MF_00065">
    <property type="entry name" value="Adenylyl_sulf_kinase"/>
    <property type="match status" value="1"/>
</dbReference>
<dbReference type="InterPro" id="IPR050512">
    <property type="entry name" value="Sulf_AdTrans/APS_kinase"/>
</dbReference>
<evidence type="ECO:0000256" key="5">
    <source>
        <dbReference type="ARBA" id="ARBA00022840"/>
    </source>
</evidence>
<comment type="catalytic activity">
    <reaction evidence="1 6 7">
        <text>adenosine 5'-phosphosulfate + ATP = 3'-phosphoadenylyl sulfate + ADP + H(+)</text>
        <dbReference type="Rhea" id="RHEA:24152"/>
        <dbReference type="ChEBI" id="CHEBI:15378"/>
        <dbReference type="ChEBI" id="CHEBI:30616"/>
        <dbReference type="ChEBI" id="CHEBI:58243"/>
        <dbReference type="ChEBI" id="CHEBI:58339"/>
        <dbReference type="ChEBI" id="CHEBI:456216"/>
        <dbReference type="EC" id="2.7.1.25"/>
    </reaction>
</comment>
<dbReference type="NCBIfam" id="NF003013">
    <property type="entry name" value="PRK03846.1"/>
    <property type="match status" value="1"/>
</dbReference>
<dbReference type="PANTHER" id="PTHR42700:SF1">
    <property type="entry name" value="SULFATE ADENYLYLTRANSFERASE"/>
    <property type="match status" value="1"/>
</dbReference>
<evidence type="ECO:0000256" key="4">
    <source>
        <dbReference type="ARBA" id="ARBA00022741"/>
    </source>
</evidence>
<reference evidence="9" key="1">
    <citation type="submission" date="2021-12" db="EMBL/GenBank/DDBJ databases">
        <title>Discovery of the Pendulisporaceae a myxobacterial family with distinct sporulation behavior and unique specialized metabolism.</title>
        <authorList>
            <person name="Garcia R."/>
            <person name="Popoff A."/>
            <person name="Bader C.D."/>
            <person name="Loehr J."/>
            <person name="Walesch S."/>
            <person name="Walt C."/>
            <person name="Boldt J."/>
            <person name="Bunk B."/>
            <person name="Haeckl F.J.F.P.J."/>
            <person name="Gunesch A.P."/>
            <person name="Birkelbach J."/>
            <person name="Nuebel U."/>
            <person name="Pietschmann T."/>
            <person name="Bach T."/>
            <person name="Mueller R."/>
        </authorList>
    </citation>
    <scope>NUCLEOTIDE SEQUENCE</scope>
    <source>
        <strain evidence="9">MSr11367</strain>
    </source>
</reference>
<dbReference type="RefSeq" id="WP_394837426.1">
    <property type="nucleotide sequence ID" value="NZ_CP089929.1"/>
</dbReference>
<dbReference type="SUPFAM" id="SSF52540">
    <property type="entry name" value="P-loop containing nucleoside triphosphate hydrolases"/>
    <property type="match status" value="1"/>
</dbReference>
<dbReference type="NCBIfam" id="NF002059">
    <property type="entry name" value="PRK00889.1"/>
    <property type="match status" value="1"/>
</dbReference>
<evidence type="ECO:0000313" key="10">
    <source>
        <dbReference type="Proteomes" id="UP001374803"/>
    </source>
</evidence>
<gene>
    <name evidence="6 9" type="primary">cysC</name>
    <name evidence="9" type="ORF">LVJ94_11010</name>
</gene>
<dbReference type="Pfam" id="PF01583">
    <property type="entry name" value="APS_kinase"/>
    <property type="match status" value="1"/>
</dbReference>
<dbReference type="Gene3D" id="3.40.50.300">
    <property type="entry name" value="P-loop containing nucleotide triphosphate hydrolases"/>
    <property type="match status" value="1"/>
</dbReference>
<name>A0ABZ2LAG7_9BACT</name>
<comment type="function">
    <text evidence="6 7">Catalyzes the synthesis of activated sulfate.</text>
</comment>
<dbReference type="InterPro" id="IPR027417">
    <property type="entry name" value="P-loop_NTPase"/>
</dbReference>
<feature type="binding site" evidence="6">
    <location>
        <begin position="17"/>
        <end position="24"/>
    </location>
    <ligand>
        <name>ATP</name>
        <dbReference type="ChEBI" id="CHEBI:30616"/>
    </ligand>
</feature>
<dbReference type="EC" id="2.7.1.25" evidence="2 6"/>
<evidence type="ECO:0000256" key="1">
    <source>
        <dbReference type="ARBA" id="ARBA00001823"/>
    </source>
</evidence>
<dbReference type="PANTHER" id="PTHR42700">
    <property type="entry name" value="SULFATE ADENYLYLTRANSFERASE"/>
    <property type="match status" value="1"/>
</dbReference>
<accession>A0ABZ2LAG7</accession>
<organism evidence="9 10">
    <name type="scientific">Pendulispora rubella</name>
    <dbReference type="NCBI Taxonomy" id="2741070"/>
    <lineage>
        <taxon>Bacteria</taxon>
        <taxon>Pseudomonadati</taxon>
        <taxon>Myxococcota</taxon>
        <taxon>Myxococcia</taxon>
        <taxon>Myxococcales</taxon>
        <taxon>Sorangiineae</taxon>
        <taxon>Pendulisporaceae</taxon>
        <taxon>Pendulispora</taxon>
    </lineage>
</organism>
<keyword evidence="6" id="KW-0597">Phosphoprotein</keyword>
<evidence type="ECO:0000256" key="7">
    <source>
        <dbReference type="RuleBase" id="RU004347"/>
    </source>
</evidence>
<proteinExistence type="inferred from homology"/>
<evidence type="ECO:0000259" key="8">
    <source>
        <dbReference type="Pfam" id="PF01583"/>
    </source>
</evidence>
<dbReference type="InterPro" id="IPR002891">
    <property type="entry name" value="APS"/>
</dbReference>
<evidence type="ECO:0000313" key="9">
    <source>
        <dbReference type="EMBL" id="WXB07760.1"/>
    </source>
</evidence>
<comment type="pathway">
    <text evidence="6 7">Sulfur metabolism; hydrogen sulfide biosynthesis; sulfite from sulfate: step 2/3.</text>
</comment>